<keyword evidence="3" id="KW-1185">Reference proteome</keyword>
<gene>
    <name evidence="2" type="ORF">ACFPIH_53145</name>
</gene>
<accession>A0ABV9B7A8</accession>
<reference evidence="3" key="1">
    <citation type="journal article" date="2019" name="Int. J. Syst. Evol. Microbiol.">
        <title>The Global Catalogue of Microorganisms (GCM) 10K type strain sequencing project: providing services to taxonomists for standard genome sequencing and annotation.</title>
        <authorList>
            <consortium name="The Broad Institute Genomics Platform"/>
            <consortium name="The Broad Institute Genome Sequencing Center for Infectious Disease"/>
            <person name="Wu L."/>
            <person name="Ma J."/>
        </authorList>
    </citation>
    <scope>NUCLEOTIDE SEQUENCE [LARGE SCALE GENOMIC DNA]</scope>
    <source>
        <strain evidence="3">CGMCC 4.7177</strain>
    </source>
</reference>
<name>A0ABV9B7A8_9ACTN</name>
<feature type="region of interest" description="Disordered" evidence="1">
    <location>
        <begin position="1"/>
        <end position="29"/>
    </location>
</feature>
<protein>
    <submittedName>
        <fullName evidence="2">Uncharacterized protein</fullName>
    </submittedName>
</protein>
<organism evidence="2 3">
    <name type="scientific">Streptomyces vulcanius</name>
    <dbReference type="NCBI Taxonomy" id="1441876"/>
    <lineage>
        <taxon>Bacteria</taxon>
        <taxon>Bacillati</taxon>
        <taxon>Actinomycetota</taxon>
        <taxon>Actinomycetes</taxon>
        <taxon>Kitasatosporales</taxon>
        <taxon>Streptomycetaceae</taxon>
        <taxon>Streptomyces</taxon>
    </lineage>
</organism>
<proteinExistence type="predicted"/>
<evidence type="ECO:0000313" key="3">
    <source>
        <dbReference type="Proteomes" id="UP001595839"/>
    </source>
</evidence>
<comment type="caution">
    <text evidence="2">The sequence shown here is derived from an EMBL/GenBank/DDBJ whole genome shotgun (WGS) entry which is preliminary data.</text>
</comment>
<evidence type="ECO:0000313" key="2">
    <source>
        <dbReference type="EMBL" id="MFC4508054.1"/>
    </source>
</evidence>
<dbReference type="RefSeq" id="WP_381168902.1">
    <property type="nucleotide sequence ID" value="NZ_JBHSFK010000066.1"/>
</dbReference>
<evidence type="ECO:0000256" key="1">
    <source>
        <dbReference type="SAM" id="MobiDB-lite"/>
    </source>
</evidence>
<dbReference type="EMBL" id="JBHSFK010000066">
    <property type="protein sequence ID" value="MFC4508054.1"/>
    <property type="molecule type" value="Genomic_DNA"/>
</dbReference>
<dbReference type="Proteomes" id="UP001595839">
    <property type="component" value="Unassembled WGS sequence"/>
</dbReference>
<sequence length="49" mass="5065">MRAESSPAAAYECVPDPRDPSAPRQLGLADGPALGYALAARATRGRGRP</sequence>